<dbReference type="InterPro" id="IPR035919">
    <property type="entry name" value="EAL_sf"/>
</dbReference>
<dbReference type="InterPro" id="IPR013655">
    <property type="entry name" value="PAS_fold_3"/>
</dbReference>
<dbReference type="SUPFAM" id="SSF55785">
    <property type="entry name" value="PYP-like sensor domain (PAS domain)"/>
    <property type="match status" value="4"/>
</dbReference>
<dbReference type="Pfam" id="PF08448">
    <property type="entry name" value="PAS_4"/>
    <property type="match status" value="1"/>
</dbReference>
<dbReference type="SUPFAM" id="SSF141868">
    <property type="entry name" value="EAL domain-like"/>
    <property type="match status" value="1"/>
</dbReference>
<sequence>MASQAYYPADLAQENELLRARLRVLEDALDHMAPGLCVFDAERRISVCNPRFSEVLGFPEGAIHPGMTTLELVEKGMAVGDYPTGMTAPELEQVLWQNMACSDDDRQPLTRGDQVISAKPTITAAGNIVTTFHDITARTRAEEGLRASEARLSAILDAMPDCVKIFAADGSLTYINPQGIEMLQAEGLEELIGSTAPLVSEEFIELWNEVHQRVLAGERVTWTYDLIGLAGRRLHVEANAVPFRMPDGTRAQICISRDVTARERNQEALRRSEERLRLVQDATGLADYEVRMDMTILCSPRFAEQKGLPEGTAELSHVDWLKIIHPDDIAPLQEQVGLSLAHGDVCQSEFRIIRPDNGDIRWISARTTFELDEHGTPIRSIGSHIDVTDRMRADEALRGSEERFRFAAEAASLGVWDYDPTTGNREWSHRLMEIFGFDPDIEPSLELAAERVHPEDRVAFVERLTELRDGYRSTRFTCTIRIERAGDGAERWVTVNGWKADRSEGFRRIILTARDVTEEKTAEERIRWNASHDGLTQLANRASFQEQLERAIEAARQENRQAGLLMIDLDHFKQINDALGHDAGDRLLQAFADRLTAAVHPGDTVARLGGDEFAIVVPHLASEQKLADLCNSIHERLREPFIQDGRVLDCRISVGAAVYPLHGANPKDLMISADMALYAAKNAGRSTTVQYRSELRHEVQRLASMVSLARRAVYEDRIVPYYQPLLDLANGKIVGFEALLRWRDSKNAVHLPSTIEAAFENHEVAADISDRMIEQAIADMRTWLDDGVDFGHVAVNASAAEFRRDDFGERVLDSLSRAGISSDCFQLEVTETVFLGRGAEFVHRALGLLSSAGVKIALDDFGTGYASLRHLKQFPVDILKIDQSFVRDMEDDPGDEAIIRAVVNLGKNLNIKVVAEGIENMRQAKRLIELGCDYGQGFLFSKAVPGDRVPPLLAHIPQQAREQRLKVAAGRV</sequence>
<dbReference type="PANTHER" id="PTHR44757">
    <property type="entry name" value="DIGUANYLATE CYCLASE DGCP"/>
    <property type="match status" value="1"/>
</dbReference>
<feature type="domain" description="PAS" evidence="2">
    <location>
        <begin position="23"/>
        <end position="90"/>
    </location>
</feature>
<dbReference type="InterPro" id="IPR013656">
    <property type="entry name" value="PAS_4"/>
</dbReference>
<evidence type="ECO:0000313" key="4">
    <source>
        <dbReference type="EMBL" id="WEK46775.1"/>
    </source>
</evidence>
<accession>A0AAJ5X6A6</accession>
<dbReference type="CDD" id="cd01948">
    <property type="entry name" value="EAL"/>
    <property type="match status" value="1"/>
</dbReference>
<evidence type="ECO:0000259" key="1">
    <source>
        <dbReference type="SMART" id="SM00052"/>
    </source>
</evidence>
<feature type="domain" description="PAS" evidence="2">
    <location>
        <begin position="150"/>
        <end position="216"/>
    </location>
</feature>
<feature type="domain" description="GGDEF" evidence="3">
    <location>
        <begin position="519"/>
        <end position="691"/>
    </location>
</feature>
<dbReference type="EMBL" id="CP119316">
    <property type="protein sequence ID" value="WEK46775.1"/>
    <property type="molecule type" value="Genomic_DNA"/>
</dbReference>
<evidence type="ECO:0000259" key="2">
    <source>
        <dbReference type="SMART" id="SM00091"/>
    </source>
</evidence>
<dbReference type="SMART" id="SM00052">
    <property type="entry name" value="EAL"/>
    <property type="match status" value="1"/>
</dbReference>
<dbReference type="PANTHER" id="PTHR44757:SF2">
    <property type="entry name" value="BIOFILM ARCHITECTURE MAINTENANCE PROTEIN MBAA"/>
    <property type="match status" value="1"/>
</dbReference>
<dbReference type="InterPro" id="IPR001633">
    <property type="entry name" value="EAL_dom"/>
</dbReference>
<dbReference type="Pfam" id="PF00563">
    <property type="entry name" value="EAL"/>
    <property type="match status" value="1"/>
</dbReference>
<dbReference type="AlphaFoldDB" id="A0AAJ5X6A6"/>
<dbReference type="InterPro" id="IPR000014">
    <property type="entry name" value="PAS"/>
</dbReference>
<dbReference type="SMART" id="SM00086">
    <property type="entry name" value="PAC"/>
    <property type="match status" value="3"/>
</dbReference>
<protein>
    <submittedName>
        <fullName evidence="4">EAL domain-containing protein</fullName>
    </submittedName>
</protein>
<dbReference type="SMART" id="SM00267">
    <property type="entry name" value="GGDEF"/>
    <property type="match status" value="1"/>
</dbReference>
<dbReference type="FunFam" id="3.30.70.270:FF:000001">
    <property type="entry name" value="Diguanylate cyclase domain protein"/>
    <property type="match status" value="1"/>
</dbReference>
<feature type="domain" description="EAL" evidence="1">
    <location>
        <begin position="701"/>
        <end position="948"/>
    </location>
</feature>
<dbReference type="Gene3D" id="2.10.70.100">
    <property type="match status" value="1"/>
</dbReference>
<dbReference type="Gene3D" id="3.30.70.270">
    <property type="match status" value="1"/>
</dbReference>
<proteinExistence type="predicted"/>
<reference evidence="4" key="1">
    <citation type="submission" date="2023-03" db="EMBL/GenBank/DDBJ databases">
        <title>Andean soil-derived lignocellulolytic bacterial consortium as a source of novel taxa and putative plastic-active enzymes.</title>
        <authorList>
            <person name="Diaz-Garcia L."/>
            <person name="Chuvochina M."/>
            <person name="Feuerriegel G."/>
            <person name="Bunk B."/>
            <person name="Sproer C."/>
            <person name="Streit W.R."/>
            <person name="Rodriguez L.M."/>
            <person name="Overmann J."/>
            <person name="Jimenez D.J."/>
        </authorList>
    </citation>
    <scope>NUCLEOTIDE SEQUENCE</scope>
    <source>
        <strain evidence="4">MAG 26</strain>
    </source>
</reference>
<dbReference type="InterPro" id="IPR035965">
    <property type="entry name" value="PAS-like_dom_sf"/>
</dbReference>
<dbReference type="InterPro" id="IPR043128">
    <property type="entry name" value="Rev_trsase/Diguanyl_cyclase"/>
</dbReference>
<dbReference type="Pfam" id="PF08447">
    <property type="entry name" value="PAS_3"/>
    <property type="match status" value="1"/>
</dbReference>
<dbReference type="InterPro" id="IPR001610">
    <property type="entry name" value="PAC"/>
</dbReference>
<dbReference type="Gene3D" id="3.30.450.20">
    <property type="entry name" value="PAS domain"/>
    <property type="match status" value="4"/>
</dbReference>
<feature type="domain" description="PAS" evidence="2">
    <location>
        <begin position="274"/>
        <end position="341"/>
    </location>
</feature>
<dbReference type="SUPFAM" id="SSF55073">
    <property type="entry name" value="Nucleotide cyclase"/>
    <property type="match status" value="1"/>
</dbReference>
<dbReference type="CDD" id="cd00130">
    <property type="entry name" value="PAS"/>
    <property type="match status" value="2"/>
</dbReference>
<dbReference type="InterPro" id="IPR000160">
    <property type="entry name" value="GGDEF_dom"/>
</dbReference>
<dbReference type="Pfam" id="PF12860">
    <property type="entry name" value="PAS_7"/>
    <property type="match status" value="1"/>
</dbReference>
<dbReference type="SMART" id="SM00091">
    <property type="entry name" value="PAS"/>
    <property type="match status" value="4"/>
</dbReference>
<evidence type="ECO:0000259" key="3">
    <source>
        <dbReference type="SMART" id="SM00267"/>
    </source>
</evidence>
<gene>
    <name evidence="4" type="ORF">P0Y56_00350</name>
</gene>
<dbReference type="InterPro" id="IPR052155">
    <property type="entry name" value="Biofilm_reg_signaling"/>
</dbReference>
<organism evidence="4 5">
    <name type="scientific">Candidatus Andeanibacterium colombiense</name>
    <dbReference type="NCBI Taxonomy" id="3121345"/>
    <lineage>
        <taxon>Bacteria</taxon>
        <taxon>Pseudomonadati</taxon>
        <taxon>Pseudomonadota</taxon>
        <taxon>Alphaproteobacteria</taxon>
        <taxon>Sphingomonadales</taxon>
        <taxon>Sphingomonadaceae</taxon>
        <taxon>Candidatus Andeanibacterium</taxon>
    </lineage>
</organism>
<feature type="domain" description="PAS" evidence="2">
    <location>
        <begin position="402"/>
        <end position="469"/>
    </location>
</feature>
<dbReference type="CDD" id="cd01949">
    <property type="entry name" value="GGDEF"/>
    <property type="match status" value="1"/>
</dbReference>
<dbReference type="NCBIfam" id="TIGR00254">
    <property type="entry name" value="GGDEF"/>
    <property type="match status" value="1"/>
</dbReference>
<dbReference type="GO" id="GO:0003824">
    <property type="term" value="F:catalytic activity"/>
    <property type="evidence" value="ECO:0007669"/>
    <property type="project" value="UniProtKB-ARBA"/>
</dbReference>
<name>A0AAJ5X6A6_9SPHN</name>
<dbReference type="InterPro" id="IPR029787">
    <property type="entry name" value="Nucleotide_cyclase"/>
</dbReference>
<dbReference type="Pfam" id="PF00990">
    <property type="entry name" value="GGDEF"/>
    <property type="match status" value="1"/>
</dbReference>
<dbReference type="Gene3D" id="3.20.20.450">
    <property type="entry name" value="EAL domain"/>
    <property type="match status" value="1"/>
</dbReference>
<evidence type="ECO:0000313" key="5">
    <source>
        <dbReference type="Proteomes" id="UP001218362"/>
    </source>
</evidence>
<dbReference type="KEGG" id="acob:P0Y56_00350"/>
<dbReference type="Proteomes" id="UP001218362">
    <property type="component" value="Chromosome"/>
</dbReference>
<dbReference type="NCBIfam" id="TIGR00229">
    <property type="entry name" value="sensory_box"/>
    <property type="match status" value="3"/>
</dbReference>